<dbReference type="Pfam" id="PF07883">
    <property type="entry name" value="Cupin_2"/>
    <property type="match status" value="1"/>
</dbReference>
<keyword evidence="3" id="KW-0223">Dioxygenase</keyword>
<dbReference type="EMBL" id="JAVDQD010000001">
    <property type="protein sequence ID" value="MDR6238024.1"/>
    <property type="molecule type" value="Genomic_DNA"/>
</dbReference>
<dbReference type="CDD" id="cd02209">
    <property type="entry name" value="cupin_XRE_C"/>
    <property type="match status" value="1"/>
</dbReference>
<keyword evidence="1" id="KW-0238">DNA-binding</keyword>
<dbReference type="InterPro" id="IPR010982">
    <property type="entry name" value="Lambda_DNA-bd_dom_sf"/>
</dbReference>
<dbReference type="GO" id="GO:0003677">
    <property type="term" value="F:DNA binding"/>
    <property type="evidence" value="ECO:0007669"/>
    <property type="project" value="UniProtKB-KW"/>
</dbReference>
<dbReference type="Gene3D" id="1.10.260.40">
    <property type="entry name" value="lambda repressor-like DNA-binding domains"/>
    <property type="match status" value="1"/>
</dbReference>
<dbReference type="PROSITE" id="PS50943">
    <property type="entry name" value="HTH_CROC1"/>
    <property type="match status" value="1"/>
</dbReference>
<protein>
    <submittedName>
        <fullName evidence="3">Quercetin dioxygenase-like cupin family protein</fullName>
    </submittedName>
</protein>
<dbReference type="InterPro" id="IPR013096">
    <property type="entry name" value="Cupin_2"/>
</dbReference>
<keyword evidence="4" id="KW-1185">Reference proteome</keyword>
<dbReference type="InterPro" id="IPR001387">
    <property type="entry name" value="Cro/C1-type_HTH"/>
</dbReference>
<evidence type="ECO:0000313" key="3">
    <source>
        <dbReference type="EMBL" id="MDR6238024.1"/>
    </source>
</evidence>
<evidence type="ECO:0000256" key="1">
    <source>
        <dbReference type="ARBA" id="ARBA00023125"/>
    </source>
</evidence>
<dbReference type="InterPro" id="IPR050807">
    <property type="entry name" value="TransReg_Diox_bact_type"/>
</dbReference>
<dbReference type="AlphaFoldDB" id="A0AAE3XMZ8"/>
<dbReference type="InterPro" id="IPR011051">
    <property type="entry name" value="RmlC_Cupin_sf"/>
</dbReference>
<dbReference type="SUPFAM" id="SSF47413">
    <property type="entry name" value="lambda repressor-like DNA-binding domains"/>
    <property type="match status" value="1"/>
</dbReference>
<organism evidence="3 4">
    <name type="scientific">Aureibacter tunicatorum</name>
    <dbReference type="NCBI Taxonomy" id="866807"/>
    <lineage>
        <taxon>Bacteria</taxon>
        <taxon>Pseudomonadati</taxon>
        <taxon>Bacteroidota</taxon>
        <taxon>Cytophagia</taxon>
        <taxon>Cytophagales</taxon>
        <taxon>Persicobacteraceae</taxon>
        <taxon>Aureibacter</taxon>
    </lineage>
</organism>
<accession>A0AAE3XMZ8</accession>
<sequence>MSLQEVAEKSQVTAGLLSKIENFKTVPSLPVLFQISMALDVKMMDLVRDVNPSDTPKYLLIRKDETKKEKNVEAKGLTYETLFSQSFSNSNLVLKVVSVSPKTYRESYNEDALELVYVLSGAVTYGIDKEEVLVEEGDFLFFDGSLSHSIENRDGAHAKMMKMYVQNLVNN</sequence>
<evidence type="ECO:0000259" key="2">
    <source>
        <dbReference type="PROSITE" id="PS50943"/>
    </source>
</evidence>
<dbReference type="GO" id="GO:0003700">
    <property type="term" value="F:DNA-binding transcription factor activity"/>
    <property type="evidence" value="ECO:0007669"/>
    <property type="project" value="TreeGrafter"/>
</dbReference>
<dbReference type="Gene3D" id="2.60.120.10">
    <property type="entry name" value="Jelly Rolls"/>
    <property type="match status" value="1"/>
</dbReference>
<dbReference type="PANTHER" id="PTHR46797:SF1">
    <property type="entry name" value="METHYLPHOSPHONATE SYNTHASE"/>
    <property type="match status" value="1"/>
</dbReference>
<dbReference type="GO" id="GO:0005829">
    <property type="term" value="C:cytosol"/>
    <property type="evidence" value="ECO:0007669"/>
    <property type="project" value="TreeGrafter"/>
</dbReference>
<reference evidence="3" key="1">
    <citation type="submission" date="2023-07" db="EMBL/GenBank/DDBJ databases">
        <title>Genomic Encyclopedia of Type Strains, Phase IV (KMG-IV): sequencing the most valuable type-strain genomes for metagenomic binning, comparative biology and taxonomic classification.</title>
        <authorList>
            <person name="Goeker M."/>
        </authorList>
    </citation>
    <scope>NUCLEOTIDE SEQUENCE</scope>
    <source>
        <strain evidence="3">DSM 26174</strain>
    </source>
</reference>
<dbReference type="GO" id="GO:0051213">
    <property type="term" value="F:dioxygenase activity"/>
    <property type="evidence" value="ECO:0007669"/>
    <property type="project" value="UniProtKB-KW"/>
</dbReference>
<evidence type="ECO:0000313" key="4">
    <source>
        <dbReference type="Proteomes" id="UP001185092"/>
    </source>
</evidence>
<dbReference type="CDD" id="cd00093">
    <property type="entry name" value="HTH_XRE"/>
    <property type="match status" value="1"/>
</dbReference>
<proteinExistence type="predicted"/>
<keyword evidence="3" id="KW-0560">Oxidoreductase</keyword>
<dbReference type="InterPro" id="IPR014710">
    <property type="entry name" value="RmlC-like_jellyroll"/>
</dbReference>
<name>A0AAE3XMZ8_9BACT</name>
<dbReference type="Proteomes" id="UP001185092">
    <property type="component" value="Unassembled WGS sequence"/>
</dbReference>
<feature type="domain" description="HTH cro/C1-type" evidence="2">
    <location>
        <begin position="1"/>
        <end position="46"/>
    </location>
</feature>
<comment type="caution">
    <text evidence="3">The sequence shown here is derived from an EMBL/GenBank/DDBJ whole genome shotgun (WGS) entry which is preliminary data.</text>
</comment>
<gene>
    <name evidence="3" type="ORF">HNQ88_001000</name>
</gene>
<dbReference type="Pfam" id="PF01381">
    <property type="entry name" value="HTH_3"/>
    <property type="match status" value="1"/>
</dbReference>
<dbReference type="SUPFAM" id="SSF51182">
    <property type="entry name" value="RmlC-like cupins"/>
    <property type="match status" value="1"/>
</dbReference>
<dbReference type="PANTHER" id="PTHR46797">
    <property type="entry name" value="HTH-TYPE TRANSCRIPTIONAL REGULATOR"/>
    <property type="match status" value="1"/>
</dbReference>